<comment type="caution">
    <text evidence="9">The sequence shown here is derived from an EMBL/GenBank/DDBJ whole genome shotgun (WGS) entry which is preliminary data.</text>
</comment>
<evidence type="ECO:0000256" key="4">
    <source>
        <dbReference type="ARBA" id="ARBA00022490"/>
    </source>
</evidence>
<accession>A0A9W8A1G4</accession>
<dbReference type="InterPro" id="IPR013713">
    <property type="entry name" value="XPO2_central"/>
</dbReference>
<dbReference type="Pfam" id="PF03810">
    <property type="entry name" value="IBN_N"/>
    <property type="match status" value="1"/>
</dbReference>
<dbReference type="EMBL" id="JANBPT010000521">
    <property type="protein sequence ID" value="KAJ1917980.1"/>
    <property type="molecule type" value="Genomic_DNA"/>
</dbReference>
<dbReference type="AlphaFoldDB" id="A0A9W8A1G4"/>
<dbReference type="InterPro" id="IPR011989">
    <property type="entry name" value="ARM-like"/>
</dbReference>
<keyword evidence="5" id="KW-0653">Protein transport</keyword>
<dbReference type="InterPro" id="IPR016024">
    <property type="entry name" value="ARM-type_fold"/>
</dbReference>
<dbReference type="PROSITE" id="PS50166">
    <property type="entry name" value="IMPORTIN_B_NT"/>
    <property type="match status" value="1"/>
</dbReference>
<comment type="subcellular location">
    <subcellularLocation>
        <location evidence="2">Cytoplasm</location>
    </subcellularLocation>
    <subcellularLocation>
        <location evidence="1">Nucleus</location>
    </subcellularLocation>
</comment>
<evidence type="ECO:0000259" key="8">
    <source>
        <dbReference type="PROSITE" id="PS50166"/>
    </source>
</evidence>
<evidence type="ECO:0000256" key="6">
    <source>
        <dbReference type="ARBA" id="ARBA00023242"/>
    </source>
</evidence>
<sequence>MDTASIYELFRATLDPAQQVRKDAEVHLKALETSPTLFTQLLEILNANDPDTSVKQAASIYFKNRVRTGWDPSTHSKTVAIAEGDKQAIREAIIPLMVRSPPAVRVQLVNCLTPMLHADFPANWPTYLPQTRDCLQASDLPTVHTGLLTLLAAVRFYQWKTGDQERAPLEEIITVCFPIVCDLGDRLVALPGDEAAAMLKVVLRCFHAAIMVELSPLLQQDAVLSTWLALFVRTIQRPSELGADAELEEAAGDEGMKARKWAMRCVNRLFAKYGNPALLPEAQSVYRPFAEHFVTHYAPELVRAYFSQVEAFVAHATRFSPKCLFLTSGFFSDAIKHRTPWKLIKPHTETLVQHYVFPQLMYTPEEEELWEDNPLDFVHKRSDPMGDFDSPTMAATNLLHDLATDRRKHSFMLIMNFINQVVLEYAGADSAARDPRRKDGALHMLAALAKVVLHAKSPVRGNMEQFVVTHVFPEFTSPNRFLRLRALAFYSDFSSLPFKNPQCLPFILERTLALLGDPEVPVRVQAAVAFQSLVHHEELHDRIIPHLPQIMQSFLALTHDLDVDTLAGVMEEVVETFSDHMAPYAVELCGQLSQTYARLMQDSTRAALGDPDSTEEFDYDALGDKTFAAMGILRTISTLILNLESTPQIVTQLEQHLVPLAAFTFQHELIDVYDDVFEILDCLTFYTKQISPTMWSLLPVIRSSFDGSGLDYFEVMLPTLDNFVSYGAREVVANPAILDCMLHFVYTGLRNERMGQSDRVSACKLAESLMLHCRGQLDAQVPDLVVQAGQLLQATGAITSRTLLVYCLELVLNALYYNPRLTLGTLEAHQLTAPYFTRLTSSTDRFQRVHDKKLLILALCAVISLPATDLPTTVQAGLPTLLDTLLRAFETLPRAQAHRNQMVKEYAEDMGDSDDDSLFGGRDEGDFDGEDDEEADVDAEDKAYLDHLAREAKKLSKSNVIASGADGDDGGHVDGVVEDLTPHLGDEIDDEDDEDLDEEVLFESPLDQLNVYNEFRTVFNGLKAAGAPTFDGMTAGLTADKQNFVMQVLSTSGVDTDDTDSATAA</sequence>
<reference evidence="9" key="1">
    <citation type="submission" date="2022-07" db="EMBL/GenBank/DDBJ databases">
        <title>Phylogenomic reconstructions and comparative analyses of Kickxellomycotina fungi.</title>
        <authorList>
            <person name="Reynolds N.K."/>
            <person name="Stajich J.E."/>
            <person name="Barry K."/>
            <person name="Grigoriev I.V."/>
            <person name="Crous P."/>
            <person name="Smith M.E."/>
        </authorList>
    </citation>
    <scope>NUCLEOTIDE SEQUENCE</scope>
    <source>
        <strain evidence="9">RSA 861</strain>
    </source>
</reference>
<evidence type="ECO:0000256" key="3">
    <source>
        <dbReference type="ARBA" id="ARBA00022448"/>
    </source>
</evidence>
<dbReference type="SUPFAM" id="SSF48371">
    <property type="entry name" value="ARM repeat"/>
    <property type="match status" value="1"/>
</dbReference>
<keyword evidence="3" id="KW-0813">Transport</keyword>
<dbReference type="Gene3D" id="1.25.10.10">
    <property type="entry name" value="Leucine-rich Repeat Variant"/>
    <property type="match status" value="1"/>
</dbReference>
<evidence type="ECO:0000256" key="1">
    <source>
        <dbReference type="ARBA" id="ARBA00004123"/>
    </source>
</evidence>
<protein>
    <submittedName>
        <fullName evidence="9">Nonsense-mediated mRNA decay protein 5</fullName>
    </submittedName>
</protein>
<dbReference type="GO" id="GO:0006606">
    <property type="term" value="P:protein import into nucleus"/>
    <property type="evidence" value="ECO:0007669"/>
    <property type="project" value="TreeGrafter"/>
</dbReference>
<dbReference type="OrthoDB" id="760868at2759"/>
<keyword evidence="10" id="KW-1185">Reference proteome</keyword>
<dbReference type="Proteomes" id="UP001150569">
    <property type="component" value="Unassembled WGS sequence"/>
</dbReference>
<evidence type="ECO:0000256" key="7">
    <source>
        <dbReference type="SAM" id="MobiDB-lite"/>
    </source>
</evidence>
<name>A0A9W8A1G4_9FUNG</name>
<gene>
    <name evidence="9" type="primary">NMD5_4</name>
    <name evidence="9" type="ORF">IWQ60_007624</name>
</gene>
<evidence type="ECO:0000313" key="10">
    <source>
        <dbReference type="Proteomes" id="UP001150569"/>
    </source>
</evidence>
<keyword evidence="4" id="KW-0963">Cytoplasm</keyword>
<feature type="region of interest" description="Disordered" evidence="7">
    <location>
        <begin position="908"/>
        <end position="936"/>
    </location>
</feature>
<dbReference type="Pfam" id="PF08506">
    <property type="entry name" value="Cse1"/>
    <property type="match status" value="1"/>
</dbReference>
<evidence type="ECO:0000256" key="2">
    <source>
        <dbReference type="ARBA" id="ARBA00004496"/>
    </source>
</evidence>
<dbReference type="PANTHER" id="PTHR10997:SF18">
    <property type="entry name" value="D-IMPORTIN 7_RANBP7"/>
    <property type="match status" value="1"/>
</dbReference>
<keyword evidence="6" id="KW-0539">Nucleus</keyword>
<feature type="compositionally biased region" description="Acidic residues" evidence="7">
    <location>
        <begin position="908"/>
        <end position="917"/>
    </location>
</feature>
<dbReference type="GO" id="GO:0005829">
    <property type="term" value="C:cytosol"/>
    <property type="evidence" value="ECO:0007669"/>
    <property type="project" value="TreeGrafter"/>
</dbReference>
<feature type="domain" description="Importin N-terminal" evidence="8">
    <location>
        <begin position="24"/>
        <end position="99"/>
    </location>
</feature>
<evidence type="ECO:0000313" key="9">
    <source>
        <dbReference type="EMBL" id="KAJ1917980.1"/>
    </source>
</evidence>
<proteinExistence type="predicted"/>
<dbReference type="InterPro" id="IPR001494">
    <property type="entry name" value="Importin-beta_N"/>
</dbReference>
<dbReference type="SMART" id="SM00913">
    <property type="entry name" value="IBN_N"/>
    <property type="match status" value="1"/>
</dbReference>
<dbReference type="GO" id="GO:0031267">
    <property type="term" value="F:small GTPase binding"/>
    <property type="evidence" value="ECO:0007669"/>
    <property type="project" value="InterPro"/>
</dbReference>
<evidence type="ECO:0000256" key="5">
    <source>
        <dbReference type="ARBA" id="ARBA00022927"/>
    </source>
</evidence>
<organism evidence="9 10">
    <name type="scientific">Tieghemiomyces parasiticus</name>
    <dbReference type="NCBI Taxonomy" id="78921"/>
    <lineage>
        <taxon>Eukaryota</taxon>
        <taxon>Fungi</taxon>
        <taxon>Fungi incertae sedis</taxon>
        <taxon>Zoopagomycota</taxon>
        <taxon>Kickxellomycotina</taxon>
        <taxon>Dimargaritomycetes</taxon>
        <taxon>Dimargaritales</taxon>
        <taxon>Dimargaritaceae</taxon>
        <taxon>Tieghemiomyces</taxon>
    </lineage>
</organism>
<dbReference type="PANTHER" id="PTHR10997">
    <property type="entry name" value="IMPORTIN-7, 8, 11"/>
    <property type="match status" value="1"/>
</dbReference>
<dbReference type="GO" id="GO:0005635">
    <property type="term" value="C:nuclear envelope"/>
    <property type="evidence" value="ECO:0007669"/>
    <property type="project" value="TreeGrafter"/>
</dbReference>
<feature type="compositionally biased region" description="Acidic residues" evidence="7">
    <location>
        <begin position="925"/>
        <end position="936"/>
    </location>
</feature>